<feature type="domain" description="Ig-like" evidence="11">
    <location>
        <begin position="836"/>
        <end position="930"/>
    </location>
</feature>
<reference evidence="13" key="1">
    <citation type="submission" date="2022-11" db="UniProtKB">
        <authorList>
            <consortium name="WormBaseParasite"/>
        </authorList>
    </citation>
    <scope>IDENTIFICATION</scope>
</reference>
<feature type="domain" description="Ig-like" evidence="11">
    <location>
        <begin position="105"/>
        <end position="190"/>
    </location>
</feature>
<dbReference type="InterPro" id="IPR013783">
    <property type="entry name" value="Ig-like_fold"/>
</dbReference>
<dbReference type="FunFam" id="2.60.40.10:FF:000503">
    <property type="entry name" value="Hemicentin 1"/>
    <property type="match status" value="4"/>
</dbReference>
<dbReference type="Gene3D" id="2.60.40.10">
    <property type="entry name" value="Immunoglobulins"/>
    <property type="match status" value="10"/>
</dbReference>
<evidence type="ECO:0000313" key="13">
    <source>
        <dbReference type="WBParaSite" id="PSAMB.scaffold144size73127.g2503.t1"/>
    </source>
</evidence>
<accession>A0A914V1R3</accession>
<dbReference type="AlphaFoldDB" id="A0A914V1R3"/>
<keyword evidence="5" id="KW-1133">Transmembrane helix</keyword>
<keyword evidence="12" id="KW-1185">Reference proteome</keyword>
<sequence length="944" mass="103348">MRPRRQTIASRLHASEPTEPPPTDRALTINNSALVAELGRDEVADDKMLTNGRPLSDSDGRFTNERQQFQIAAADEDDAGRYSCVAENKAGRADKDLVVAVLMPPTVHDAPTVIEIPENETQTLECPANEMQVDIQWTRNGVPFPTSDNLQLSSSGRKLHIMKAQVMNAGRYSCLVKNEAGQVSADVEVIVLVPPRIVGPGFRTIDSIVNQTVQIECRTTGIPSPQVSWTHDGRPLLANPSVELLNNGSVLRLSTIQTPQEGRYTCTAVNKIGRAEADTFVQVTAPPQISPQPEEVRAILGQGQTIRCEVAGSPPPRVEWLKNGQKFESALAHSSFDMHYIHVVEAGIDDAGRYTCIATNRAGEDRMTVQLVVLVPPTIQEGERVLNVKENTSLSLECIATGTPPPQLSWKREGETIVSNEHYQLVGDGLRLTILDARKDDAGRYTCQAKNEAGSAAADFAVDVYVRPMFRDLKPEVRVIEGERARLECKVDAHPPATIRWLRGGRPIEDMSNVILSPRGESLMILKARRTDAGSYSCVAKNAAGESEAGFAVTVLVAPHIDEQIDQNPKVVVGKDVLVVCPVQGIRQPSVEWRVNGQPLTLEAGRFEIVNDHDLKVTAAESEDAGRYTCHAWNEAGELDTDYALEVIAPPKFGREGVTVYEVIEDQSVTMDCAVEAQPKPEIVWYRGDAPVYLDQNVWISANGQELTISQARLSDGGKYVCKATNVAGTTDIDIILKVLVPPKIDKSNIIGNPLAIVNRTIFLECPVTGIPQPTVRWMKDGQPLTIRDSRITIEQNNQTLGIQPIIEADEGRYTCVAESNAGAAEQDFNLEVLTPPILETTERQKITKREGDSLTLNCPLRQVGDQTDVPDVSWTKDGRPLDPLSLPNIRISSEGRRLHVTNVVIPEAGLYTCVASNRAGESSLEFDVEVLSIAKEAQPLLDQ</sequence>
<evidence type="ECO:0000256" key="7">
    <source>
        <dbReference type="ARBA" id="ARBA00023157"/>
    </source>
</evidence>
<organism evidence="12 13">
    <name type="scientific">Plectus sambesii</name>
    <dbReference type="NCBI Taxonomy" id="2011161"/>
    <lineage>
        <taxon>Eukaryota</taxon>
        <taxon>Metazoa</taxon>
        <taxon>Ecdysozoa</taxon>
        <taxon>Nematoda</taxon>
        <taxon>Chromadorea</taxon>
        <taxon>Plectida</taxon>
        <taxon>Plectina</taxon>
        <taxon>Plectoidea</taxon>
        <taxon>Plectidae</taxon>
        <taxon>Plectus</taxon>
    </lineage>
</organism>
<feature type="domain" description="Ig-like" evidence="11">
    <location>
        <begin position="743"/>
        <end position="832"/>
    </location>
</feature>
<feature type="domain" description="Ig-like" evidence="11">
    <location>
        <begin position="651"/>
        <end position="734"/>
    </location>
</feature>
<keyword evidence="9" id="KW-0393">Immunoglobulin domain</keyword>
<name>A0A914V1R3_9BILA</name>
<dbReference type="GO" id="GO:0007156">
    <property type="term" value="P:homophilic cell adhesion via plasma membrane adhesion molecules"/>
    <property type="evidence" value="ECO:0007669"/>
    <property type="project" value="TreeGrafter"/>
</dbReference>
<dbReference type="SMART" id="SM00409">
    <property type="entry name" value="IG"/>
    <property type="match status" value="10"/>
</dbReference>
<dbReference type="SUPFAM" id="SSF48726">
    <property type="entry name" value="Immunoglobulin"/>
    <property type="match status" value="10"/>
</dbReference>
<dbReference type="InterPro" id="IPR050958">
    <property type="entry name" value="Cell_Adh-Cytoskel_Orgn"/>
</dbReference>
<dbReference type="PROSITE" id="PS50835">
    <property type="entry name" value="IG_LIKE"/>
    <property type="match status" value="9"/>
</dbReference>
<evidence type="ECO:0000256" key="2">
    <source>
        <dbReference type="ARBA" id="ARBA00022692"/>
    </source>
</evidence>
<dbReference type="InterPro" id="IPR003599">
    <property type="entry name" value="Ig_sub"/>
</dbReference>
<dbReference type="InterPro" id="IPR036179">
    <property type="entry name" value="Ig-like_dom_sf"/>
</dbReference>
<dbReference type="PANTHER" id="PTHR45080:SF8">
    <property type="entry name" value="IG-LIKE DOMAIN-CONTAINING PROTEIN"/>
    <property type="match status" value="1"/>
</dbReference>
<evidence type="ECO:0000256" key="8">
    <source>
        <dbReference type="ARBA" id="ARBA00023180"/>
    </source>
</evidence>
<dbReference type="FunFam" id="2.60.40.10:FF:000130">
    <property type="entry name" value="Hemicentin 1"/>
    <property type="match status" value="2"/>
</dbReference>
<evidence type="ECO:0000256" key="9">
    <source>
        <dbReference type="ARBA" id="ARBA00023319"/>
    </source>
</evidence>
<dbReference type="PRINTS" id="PR01838">
    <property type="entry name" value="NCAMFAMILY"/>
</dbReference>
<dbReference type="InterPro" id="IPR009138">
    <property type="entry name" value="Neural_cell_adh"/>
</dbReference>
<dbReference type="Proteomes" id="UP000887566">
    <property type="component" value="Unplaced"/>
</dbReference>
<dbReference type="GO" id="GO:0008046">
    <property type="term" value="F:axon guidance receptor activity"/>
    <property type="evidence" value="ECO:0007669"/>
    <property type="project" value="TreeGrafter"/>
</dbReference>
<feature type="domain" description="Ig-like" evidence="11">
    <location>
        <begin position="195"/>
        <end position="284"/>
    </location>
</feature>
<evidence type="ECO:0000313" key="12">
    <source>
        <dbReference type="Proteomes" id="UP000887566"/>
    </source>
</evidence>
<dbReference type="InterPro" id="IPR003598">
    <property type="entry name" value="Ig_sub2"/>
</dbReference>
<dbReference type="FunFam" id="2.60.40.10:FF:000032">
    <property type="entry name" value="palladin isoform X1"/>
    <property type="match status" value="1"/>
</dbReference>
<dbReference type="PANTHER" id="PTHR45080">
    <property type="entry name" value="CONTACTIN 5"/>
    <property type="match status" value="1"/>
</dbReference>
<keyword evidence="2" id="KW-0812">Transmembrane</keyword>
<feature type="domain" description="Ig-like" evidence="11">
    <location>
        <begin position="559"/>
        <end position="646"/>
    </location>
</feature>
<keyword evidence="8" id="KW-0325">Glycoprotein</keyword>
<dbReference type="InterPro" id="IPR013098">
    <property type="entry name" value="Ig_I-set"/>
</dbReference>
<keyword evidence="6" id="KW-0472">Membrane</keyword>
<dbReference type="GO" id="GO:0030424">
    <property type="term" value="C:axon"/>
    <property type="evidence" value="ECO:0007669"/>
    <property type="project" value="TreeGrafter"/>
</dbReference>
<feature type="domain" description="Ig-like" evidence="11">
    <location>
        <begin position="287"/>
        <end position="370"/>
    </location>
</feature>
<comment type="subcellular location">
    <subcellularLocation>
        <location evidence="1">Membrane</location>
        <topology evidence="1">Single-pass membrane protein</topology>
    </subcellularLocation>
</comment>
<evidence type="ECO:0000256" key="1">
    <source>
        <dbReference type="ARBA" id="ARBA00004167"/>
    </source>
</evidence>
<evidence type="ECO:0000256" key="3">
    <source>
        <dbReference type="ARBA" id="ARBA00022729"/>
    </source>
</evidence>
<dbReference type="InterPro" id="IPR007110">
    <property type="entry name" value="Ig-like_dom"/>
</dbReference>
<feature type="region of interest" description="Disordered" evidence="10">
    <location>
        <begin position="1"/>
        <end position="26"/>
    </location>
</feature>
<dbReference type="GO" id="GO:0005886">
    <property type="term" value="C:plasma membrane"/>
    <property type="evidence" value="ECO:0007669"/>
    <property type="project" value="UniProtKB-ARBA"/>
</dbReference>
<evidence type="ECO:0000256" key="5">
    <source>
        <dbReference type="ARBA" id="ARBA00022989"/>
    </source>
</evidence>
<dbReference type="GO" id="GO:0050808">
    <property type="term" value="P:synapse organization"/>
    <property type="evidence" value="ECO:0007669"/>
    <property type="project" value="TreeGrafter"/>
</dbReference>
<proteinExistence type="predicted"/>
<keyword evidence="7" id="KW-1015">Disulfide bond</keyword>
<keyword evidence="3" id="KW-0732">Signal</keyword>
<feature type="domain" description="Ig-like" evidence="11">
    <location>
        <begin position="377"/>
        <end position="463"/>
    </location>
</feature>
<dbReference type="SMART" id="SM00408">
    <property type="entry name" value="IGc2"/>
    <property type="match status" value="10"/>
</dbReference>
<feature type="domain" description="Ig-like" evidence="11">
    <location>
        <begin position="468"/>
        <end position="554"/>
    </location>
</feature>
<evidence type="ECO:0000256" key="4">
    <source>
        <dbReference type="ARBA" id="ARBA00022737"/>
    </source>
</evidence>
<dbReference type="GO" id="GO:0043025">
    <property type="term" value="C:neuronal cell body"/>
    <property type="evidence" value="ECO:0007669"/>
    <property type="project" value="TreeGrafter"/>
</dbReference>
<protein>
    <submittedName>
        <fullName evidence="13">Ig-like domain-containing protein</fullName>
    </submittedName>
</protein>
<keyword evidence="4" id="KW-0677">Repeat</keyword>
<dbReference type="CDD" id="cd00096">
    <property type="entry name" value="Ig"/>
    <property type="match status" value="1"/>
</dbReference>
<evidence type="ECO:0000256" key="10">
    <source>
        <dbReference type="SAM" id="MobiDB-lite"/>
    </source>
</evidence>
<dbReference type="WBParaSite" id="PSAMB.scaffold144size73127.g2503.t1">
    <property type="protein sequence ID" value="PSAMB.scaffold144size73127.g2503.t1"/>
    <property type="gene ID" value="PSAMB.scaffold144size73127.g2503"/>
</dbReference>
<evidence type="ECO:0000259" key="11">
    <source>
        <dbReference type="PROSITE" id="PS50835"/>
    </source>
</evidence>
<dbReference type="Pfam" id="PF07679">
    <property type="entry name" value="I-set"/>
    <property type="match status" value="10"/>
</dbReference>
<evidence type="ECO:0000256" key="6">
    <source>
        <dbReference type="ARBA" id="ARBA00023136"/>
    </source>
</evidence>